<dbReference type="PROSITE" id="PS50005">
    <property type="entry name" value="TPR"/>
    <property type="match status" value="1"/>
</dbReference>
<dbReference type="GeneTree" id="ENSGT00390000013319"/>
<dbReference type="GO" id="GO:0060271">
    <property type="term" value="P:cilium assembly"/>
    <property type="evidence" value="ECO:0007669"/>
    <property type="project" value="TreeGrafter"/>
</dbReference>
<evidence type="ECO:0000256" key="3">
    <source>
        <dbReference type="PROSITE-ProRule" id="PRU00339"/>
    </source>
</evidence>
<dbReference type="SUPFAM" id="SSF48452">
    <property type="entry name" value="TPR-like"/>
    <property type="match status" value="1"/>
</dbReference>
<sequence length="893" mass="99602">RENNRSPGKEPGKLAVSQLISDSFQSFVTVGIEGTLLGESDRKPVDPVEQCVDYNFTCSFPCLKDAEALSDIAQKLIILTVMEVLPEEKNGEVKTVPLGQAVVDLMPLLKGQSSFSSTVPLNPTSFMTPLYVSEPLLPEAGLSASNLLKVTMETAFSIPEAWMRPSGPNPCTYAAALELPLTAEKDQVLLFYEGQLKAGKQKEDKDRQKKWPHRASLVPDNHFIPGAFFQPEPIEQEAGELTGVEVNTNINMLLIVLACSPEIPFHGVAFVDMGKLLYPGVKRIRGAFSVQPFTEAELLSKAKRTVSVLKDQVKAAANQAKARARSALGSDKLKAVKNLDGGNKGAKELGRKVRNTLEFYTITYIIIEIALEKPLVPKPSAEELTRRMKALIPPRHPLTSGSSKAERAVMDFHREVNNTVTQVSEQYRELFGPEPLQNCSCEQMKVQLMGALNVSGRYFSLKEQMKHAVVKMVRDKMQRTEPFTDPHQLKTFVSKLYVDLVDEMHVALSKIYSSDVPEDSSDEIQLNSSQLRHFAREAQLTGNYQQAAQYYQELVVKQPSEPSHRLDWGSLYMLTGEYMKAKECFHDALSIQPMHKPSIMMCGVLAVMFEHYEEAQTFLETAASLDPPSVAAWMLLGTKSYFNARVSSCCVFLPEPEIVDQDSEMHKEPPAQSFSSTSTPAKLPSAVYCETVRFLLQNNALQVETHSAGGLCCPLCKQEAAMWVLNGHCHYLQGAFNDAQQSYEWSLTFLQQPSDVHIVLLRLGSICLLKKEFGKAKVVYLQACEQSPSCLTWLGLGIACYRLQELSLAEEALTEANHLDNQNPEVWAHLSLLCLKVSDGNYPLRPPDVLLFSKTLLFNLQNESLLQEFEDLKESFRFNHLASCFQSSREAEV</sequence>
<dbReference type="GO" id="GO:0003341">
    <property type="term" value="P:cilium movement"/>
    <property type="evidence" value="ECO:0007669"/>
    <property type="project" value="TreeGrafter"/>
</dbReference>
<protein>
    <submittedName>
        <fullName evidence="4">Cilia and flagella associated protein 70</fullName>
    </submittedName>
</protein>
<evidence type="ECO:0000256" key="1">
    <source>
        <dbReference type="ARBA" id="ARBA00022737"/>
    </source>
</evidence>
<dbReference type="Gene3D" id="1.25.40.10">
    <property type="entry name" value="Tetratricopeptide repeat domain"/>
    <property type="match status" value="2"/>
</dbReference>
<dbReference type="PROSITE" id="PS50231">
    <property type="entry name" value="RICIN_B_LECTIN"/>
    <property type="match status" value="1"/>
</dbReference>
<dbReference type="OMA" id="MSDYHMQ"/>
<dbReference type="Proteomes" id="UP000265080">
    <property type="component" value="Chromosome 1"/>
</dbReference>
<keyword evidence="5" id="KW-1185">Reference proteome</keyword>
<reference evidence="4" key="2">
    <citation type="submission" date="2025-08" db="UniProtKB">
        <authorList>
            <consortium name="Ensembl"/>
        </authorList>
    </citation>
    <scope>IDENTIFICATION</scope>
</reference>
<keyword evidence="1" id="KW-0677">Repeat</keyword>
<dbReference type="PANTHER" id="PTHR44314">
    <property type="entry name" value="CILIA- AND FLAGELLA-ASSOCIATED PROTEIN 70"/>
    <property type="match status" value="1"/>
</dbReference>
<dbReference type="InterPro" id="IPR052628">
    <property type="entry name" value="CFAP70"/>
</dbReference>
<accession>A0A3P8RKR9</accession>
<reference evidence="4 5" key="1">
    <citation type="submission" date="2018-03" db="EMBL/GenBank/DDBJ databases">
        <title>Finding Nemo's genes: A chromosome-scale reference assembly of the genome of the orange clownfish Amphiprion percula.</title>
        <authorList>
            <person name="Lehmann R."/>
        </authorList>
    </citation>
    <scope>NUCLEOTIDE SEQUENCE</scope>
</reference>
<dbReference type="SMART" id="SM00028">
    <property type="entry name" value="TPR"/>
    <property type="match status" value="5"/>
</dbReference>
<reference evidence="4" key="3">
    <citation type="submission" date="2025-09" db="UniProtKB">
        <authorList>
            <consortium name="Ensembl"/>
        </authorList>
    </citation>
    <scope>IDENTIFICATION</scope>
</reference>
<name>A0A3P8RKR9_AMPPE</name>
<evidence type="ECO:0000313" key="5">
    <source>
        <dbReference type="Proteomes" id="UP000265080"/>
    </source>
</evidence>
<keyword evidence="2 3" id="KW-0802">TPR repeat</keyword>
<evidence type="ECO:0000313" key="4">
    <source>
        <dbReference type="Ensembl" id="ENSAPEP00000000125.1"/>
    </source>
</evidence>
<dbReference type="InterPro" id="IPR019734">
    <property type="entry name" value="TPR_rpt"/>
</dbReference>
<proteinExistence type="predicted"/>
<evidence type="ECO:0000256" key="2">
    <source>
        <dbReference type="ARBA" id="ARBA00022803"/>
    </source>
</evidence>
<dbReference type="InterPro" id="IPR011990">
    <property type="entry name" value="TPR-like_helical_dom_sf"/>
</dbReference>
<dbReference type="AlphaFoldDB" id="A0A3P8RKR9"/>
<feature type="repeat" description="TPR" evidence="3">
    <location>
        <begin position="562"/>
        <end position="595"/>
    </location>
</feature>
<dbReference type="Ensembl" id="ENSAPET00000000127.1">
    <property type="protein sequence ID" value="ENSAPEP00000000125.1"/>
    <property type="gene ID" value="ENSAPEG00000000093.1"/>
</dbReference>
<dbReference type="PANTHER" id="PTHR44314:SF1">
    <property type="entry name" value="CILIA- AND FLAGELLA-ASSOCIATED PROTEIN 70"/>
    <property type="match status" value="1"/>
</dbReference>
<dbReference type="STRING" id="161767.ENSAPEP00000000125"/>
<organism evidence="4 5">
    <name type="scientific">Amphiprion percula</name>
    <name type="common">Orange clownfish</name>
    <name type="synonym">Lutjanus percula</name>
    <dbReference type="NCBI Taxonomy" id="161767"/>
    <lineage>
        <taxon>Eukaryota</taxon>
        <taxon>Metazoa</taxon>
        <taxon>Chordata</taxon>
        <taxon>Craniata</taxon>
        <taxon>Vertebrata</taxon>
        <taxon>Euteleostomi</taxon>
        <taxon>Actinopterygii</taxon>
        <taxon>Neopterygii</taxon>
        <taxon>Teleostei</taxon>
        <taxon>Neoteleostei</taxon>
        <taxon>Acanthomorphata</taxon>
        <taxon>Ovalentaria</taxon>
        <taxon>Pomacentridae</taxon>
        <taxon>Amphiprion</taxon>
    </lineage>
</organism>
<dbReference type="GO" id="GO:0031514">
    <property type="term" value="C:motile cilium"/>
    <property type="evidence" value="ECO:0007669"/>
    <property type="project" value="TreeGrafter"/>
</dbReference>
<dbReference type="GO" id="GO:0070062">
    <property type="term" value="C:extracellular exosome"/>
    <property type="evidence" value="ECO:0007669"/>
    <property type="project" value="TreeGrafter"/>
</dbReference>